<dbReference type="KEGG" id="lel:PVL30_000242"/>
<dbReference type="eggNOG" id="KOG0979">
    <property type="taxonomic scope" value="Eukaryota"/>
</dbReference>
<dbReference type="InterPro" id="IPR027417">
    <property type="entry name" value="P-loop_NTPase"/>
</dbReference>
<dbReference type="GO" id="GO:0000724">
    <property type="term" value="P:double-strand break repair via homologous recombination"/>
    <property type="evidence" value="ECO:0007669"/>
    <property type="project" value="TreeGrafter"/>
</dbReference>
<evidence type="ECO:0000313" key="13">
    <source>
        <dbReference type="Proteomes" id="UP000001996"/>
    </source>
</evidence>
<evidence type="ECO:0000256" key="5">
    <source>
        <dbReference type="ARBA" id="ARBA00022454"/>
    </source>
</evidence>
<feature type="coiled-coil region" evidence="10">
    <location>
        <begin position="282"/>
        <end position="418"/>
    </location>
</feature>
<keyword evidence="13" id="KW-1185">Reference proteome</keyword>
<evidence type="ECO:0000256" key="9">
    <source>
        <dbReference type="ARBA" id="ARBA00023242"/>
    </source>
</evidence>
<dbReference type="GO" id="GO:0007059">
    <property type="term" value="P:chromosome segregation"/>
    <property type="evidence" value="ECO:0007669"/>
    <property type="project" value="UniProtKB-ARBA"/>
</dbReference>
<dbReference type="VEuPathDB" id="FungiDB:LELG_00247"/>
<dbReference type="GO" id="GO:0005634">
    <property type="term" value="C:nucleus"/>
    <property type="evidence" value="ECO:0007669"/>
    <property type="project" value="UniProtKB-SubCell"/>
</dbReference>
<dbReference type="SUPFAM" id="SSF52540">
    <property type="entry name" value="P-loop containing nucleoside triphosphate hydrolases"/>
    <property type="match status" value="1"/>
</dbReference>
<reference evidence="12 13" key="1">
    <citation type="journal article" date="2009" name="Nature">
        <title>Evolution of pathogenicity and sexual reproduction in eight Candida genomes.</title>
        <authorList>
            <person name="Butler G."/>
            <person name="Rasmussen M.D."/>
            <person name="Lin M.F."/>
            <person name="Santos M.A."/>
            <person name="Sakthikumar S."/>
            <person name="Munro C.A."/>
            <person name="Rheinbay E."/>
            <person name="Grabherr M."/>
            <person name="Forche A."/>
            <person name="Reedy J.L."/>
            <person name="Agrafioti I."/>
            <person name="Arnaud M.B."/>
            <person name="Bates S."/>
            <person name="Brown A.J."/>
            <person name="Brunke S."/>
            <person name="Costanzo M.C."/>
            <person name="Fitzpatrick D.A."/>
            <person name="de Groot P.W."/>
            <person name="Harris D."/>
            <person name="Hoyer L.L."/>
            <person name="Hube B."/>
            <person name="Klis F.M."/>
            <person name="Kodira C."/>
            <person name="Lennard N."/>
            <person name="Logue M.E."/>
            <person name="Martin R."/>
            <person name="Neiman A.M."/>
            <person name="Nikolaou E."/>
            <person name="Quail M.A."/>
            <person name="Quinn J."/>
            <person name="Santos M.C."/>
            <person name="Schmitzberger F.F."/>
            <person name="Sherlock G."/>
            <person name="Shah P."/>
            <person name="Silverstein K.A."/>
            <person name="Skrzypek M.S."/>
            <person name="Soll D."/>
            <person name="Staggs R."/>
            <person name="Stansfield I."/>
            <person name="Stumpf M.P."/>
            <person name="Sudbery P.E."/>
            <person name="Srikantha T."/>
            <person name="Zeng Q."/>
            <person name="Berman J."/>
            <person name="Berriman M."/>
            <person name="Heitman J."/>
            <person name="Gow N.A."/>
            <person name="Lorenz M.C."/>
            <person name="Birren B.W."/>
            <person name="Kellis M."/>
            <person name="Cuomo C.A."/>
        </authorList>
    </citation>
    <scope>NUCLEOTIDE SEQUENCE [LARGE SCALE GENOMIC DNA]</scope>
    <source>
        <strain evidence="13">ATCC 11503 / BCRC 21390 / CBS 2605 / JCM 1781 / NBRC 1676 / NRRL YB-4239</strain>
    </source>
</reference>
<evidence type="ECO:0000256" key="8">
    <source>
        <dbReference type="ARBA" id="ARBA00023054"/>
    </source>
</evidence>
<evidence type="ECO:0000259" key="11">
    <source>
        <dbReference type="Pfam" id="PF02463"/>
    </source>
</evidence>
<gene>
    <name evidence="12" type="ORF">LELG_00247</name>
</gene>
<dbReference type="Pfam" id="PF02463">
    <property type="entry name" value="SMC_N"/>
    <property type="match status" value="1"/>
</dbReference>
<dbReference type="GO" id="GO:0030915">
    <property type="term" value="C:Smc5-Smc6 complex"/>
    <property type="evidence" value="ECO:0007669"/>
    <property type="project" value="UniProtKB-ARBA"/>
</dbReference>
<dbReference type="OMA" id="RFWTSQP"/>
<feature type="coiled-coil region" evidence="10">
    <location>
        <begin position="766"/>
        <end position="827"/>
    </location>
</feature>
<dbReference type="GeneID" id="5235985"/>
<dbReference type="GO" id="GO:0005524">
    <property type="term" value="F:ATP binding"/>
    <property type="evidence" value="ECO:0007669"/>
    <property type="project" value="UniProtKB-KW"/>
</dbReference>
<dbReference type="OrthoDB" id="10254973at2759"/>
<keyword evidence="9" id="KW-0539">Nucleus</keyword>
<dbReference type="AlphaFoldDB" id="A5DSB1"/>
<feature type="coiled-coil region" evidence="10">
    <location>
        <begin position="633"/>
        <end position="712"/>
    </location>
</feature>
<dbReference type="InterPro" id="IPR003395">
    <property type="entry name" value="RecF/RecN/SMC_N"/>
</dbReference>
<dbReference type="Gene3D" id="3.40.50.300">
    <property type="entry name" value="P-loop containing nucleotide triphosphate hydrolases"/>
    <property type="match status" value="2"/>
</dbReference>
<feature type="domain" description="RecF/RecN/SMC N-terminal" evidence="11">
    <location>
        <begin position="26"/>
        <end position="1026"/>
    </location>
</feature>
<evidence type="ECO:0000256" key="3">
    <source>
        <dbReference type="ARBA" id="ARBA00010171"/>
    </source>
</evidence>
<dbReference type="Proteomes" id="UP000001996">
    <property type="component" value="Unassembled WGS sequence"/>
</dbReference>
<evidence type="ECO:0000256" key="6">
    <source>
        <dbReference type="ARBA" id="ARBA00022741"/>
    </source>
</evidence>
<evidence type="ECO:0000256" key="10">
    <source>
        <dbReference type="SAM" id="Coils"/>
    </source>
</evidence>
<organism evidence="12 13">
    <name type="scientific">Lodderomyces elongisporus (strain ATCC 11503 / CBS 2605 / JCM 1781 / NBRC 1676 / NRRL YB-4239)</name>
    <name type="common">Yeast</name>
    <name type="synonym">Saccharomyces elongisporus</name>
    <dbReference type="NCBI Taxonomy" id="379508"/>
    <lineage>
        <taxon>Eukaryota</taxon>
        <taxon>Fungi</taxon>
        <taxon>Dikarya</taxon>
        <taxon>Ascomycota</taxon>
        <taxon>Saccharomycotina</taxon>
        <taxon>Pichiomycetes</taxon>
        <taxon>Debaryomycetaceae</taxon>
        <taxon>Candida/Lodderomyces clade</taxon>
        <taxon>Lodderomyces</taxon>
    </lineage>
</organism>
<comment type="similarity">
    <text evidence="3">Belongs to the SMC family. SMC5 subfamily.</text>
</comment>
<dbReference type="PANTHER" id="PTHR45916">
    <property type="entry name" value="STRUCTURAL MAINTENANCE OF CHROMOSOMES PROTEIN 5"/>
    <property type="match status" value="1"/>
</dbReference>
<evidence type="ECO:0000256" key="4">
    <source>
        <dbReference type="ARBA" id="ARBA00018687"/>
    </source>
</evidence>
<evidence type="ECO:0000256" key="1">
    <source>
        <dbReference type="ARBA" id="ARBA00004123"/>
    </source>
</evidence>
<keyword evidence="8 10" id="KW-0175">Coiled coil</keyword>
<feature type="coiled-coil region" evidence="10">
    <location>
        <begin position="187"/>
        <end position="238"/>
    </location>
</feature>
<name>A5DSB1_LODEL</name>
<dbReference type="HOGENOM" id="CLU_004969_2_0_1"/>
<evidence type="ECO:0000256" key="2">
    <source>
        <dbReference type="ARBA" id="ARBA00004286"/>
    </source>
</evidence>
<dbReference type="InParanoid" id="A5DSB1"/>
<keyword evidence="6" id="KW-0547">Nucleotide-binding</keyword>
<dbReference type="SUPFAM" id="SSF57997">
    <property type="entry name" value="Tropomyosin"/>
    <property type="match status" value="1"/>
</dbReference>
<evidence type="ECO:0000313" key="12">
    <source>
        <dbReference type="EMBL" id="EDK42069.1"/>
    </source>
</evidence>
<dbReference type="FunFam" id="3.40.50.300:FF:001301">
    <property type="entry name" value="Structural maintenance of chromosomes 5"/>
    <property type="match status" value="1"/>
</dbReference>
<dbReference type="PANTHER" id="PTHR45916:SF1">
    <property type="entry name" value="STRUCTURAL MAINTENANCE OF CHROMOSOMES PROTEIN 5"/>
    <property type="match status" value="1"/>
</dbReference>
<evidence type="ECO:0000256" key="7">
    <source>
        <dbReference type="ARBA" id="ARBA00022840"/>
    </source>
</evidence>
<dbReference type="STRING" id="379508.A5DSB1"/>
<dbReference type="GO" id="GO:0003697">
    <property type="term" value="F:single-stranded DNA binding"/>
    <property type="evidence" value="ECO:0007669"/>
    <property type="project" value="TreeGrafter"/>
</dbReference>
<proteinExistence type="inferred from homology"/>
<accession>A5DSB1</accession>
<dbReference type="FunCoup" id="A5DSB1">
    <property type="interactions" value="982"/>
</dbReference>
<protein>
    <recommendedName>
        <fullName evidence="4">Structural maintenance of chromosomes protein 5</fullName>
    </recommendedName>
</protein>
<keyword evidence="5" id="KW-0158">Chromosome</keyword>
<dbReference type="EMBL" id="CH981524">
    <property type="protein sequence ID" value="EDK42069.1"/>
    <property type="molecule type" value="Genomic_DNA"/>
</dbReference>
<sequence>MDQIIQNGSAKRRRTRQPVPFQPGFLRSIKVWNFTTYSYTEFVLSPTLNMIIGPNGSGKSTLVAAICIGLAGKIDLIKRKNLKSIIKTGQERAKIEITMENFSGLPPIRIKRDFSAKESVWYLDDKKCTESAIKNLRKKFNIQLDNLCHFLPQERVAEFAGLSPEKLLLETERTLKDGHLLSLHEDLIEKDNKSQEYEIKIDQLKSRLEVLHGEREKLEEEARKLEAYDAKSREVENHRMLLPYAKWHDIKTKQADLRQRRNESKKRLTSFDKNFVPLKQNLEEIKEQMELQQTKTVEHTQKLGEIKSKIDASKEEMRNAKDEITGLKLSLESYKTRTEQKRRDLELAKVELAELQGKLDNSERIDQNEITLLNAQFAERKAVLRDRQEKVEELNLQVRDLGGELSDLNMKLDRMRKKLDGSDKLELLMLASNHSYRLRDESFRAHLDLRKVAELQGKYYEAPVISCNVTDKALAPALEKIIDNNTLFAFTVTSNEGYAALTHYSQKRKSNTPLRQLTEVRIPTSELTGDKLSSLGFDGYLIDYIKGPSAVLSMLCKVSKLHMIPVTRRELSESQLKRLTDSSSNFPFKKFIVGDTLFTIIKSRYGSRQVSYSTEKILNSKYFAVSGLSERDKQVINSQIEQLQLDISSKKNDYTEMKTQMQVLDSEIRDIKSQMSEIKNQLHNLQEAINSVLRLEGKVKLATEKVQRLERDANKDYTKKIRSYEQKIAIKYNQFSAITAELSKWYYKLSDLQIQDKVSQFEKLYLKNREQSAVALIKELEAIQEKLHLDYRKFKAEYEKIKESPEYKEIQAMNERTSEEVRKVIAELAEPYFENNTFTEETIRRKIEHLEDELSIMSTADRGSETLLRAKLAEIDRAEIDLPKFESDKSNLDERIKTISSSWESELDKFVYQISMAFSKRFSKVASDGRVELAKSERFKDWKLQIMVKFREESELKVLDHQSQSGGERAVSTIFFIMALQGLSDAPFRIVDEINQGMDPKNEQMAHRYLVHTACKNSKSQYFLVTPKLLTGLYYHPDMMVHCIFTGPLIEENNDNNNSEGSFMDFANNLISV</sequence>
<keyword evidence="7" id="KW-0067">ATP-binding</keyword>
<comment type="subcellular location">
    <subcellularLocation>
        <location evidence="2">Chromosome</location>
    </subcellularLocation>
    <subcellularLocation>
        <location evidence="1">Nucleus</location>
    </subcellularLocation>
</comment>